<protein>
    <submittedName>
        <fullName evidence="1">Uncharacterized protein</fullName>
    </submittedName>
</protein>
<gene>
    <name evidence="1" type="ORF">TBIB3V08_LOCUS7261</name>
</gene>
<proteinExistence type="predicted"/>
<dbReference type="EMBL" id="OD566946">
    <property type="protein sequence ID" value="CAD7444896.1"/>
    <property type="molecule type" value="Genomic_DNA"/>
</dbReference>
<name>A0A7R9I2F3_9NEOP</name>
<accession>A0A7R9I2F3</accession>
<evidence type="ECO:0000313" key="1">
    <source>
        <dbReference type="EMBL" id="CAD7444896.1"/>
    </source>
</evidence>
<organism evidence="1">
    <name type="scientific">Timema bartmani</name>
    <dbReference type="NCBI Taxonomy" id="61472"/>
    <lineage>
        <taxon>Eukaryota</taxon>
        <taxon>Metazoa</taxon>
        <taxon>Ecdysozoa</taxon>
        <taxon>Arthropoda</taxon>
        <taxon>Hexapoda</taxon>
        <taxon>Insecta</taxon>
        <taxon>Pterygota</taxon>
        <taxon>Neoptera</taxon>
        <taxon>Polyneoptera</taxon>
        <taxon>Phasmatodea</taxon>
        <taxon>Timematodea</taxon>
        <taxon>Timematoidea</taxon>
        <taxon>Timematidae</taxon>
        <taxon>Timema</taxon>
    </lineage>
</organism>
<dbReference type="AlphaFoldDB" id="A0A7R9I2F3"/>
<reference evidence="1" key="1">
    <citation type="submission" date="2020-11" db="EMBL/GenBank/DDBJ databases">
        <authorList>
            <person name="Tran Van P."/>
        </authorList>
    </citation>
    <scope>NUCLEOTIDE SEQUENCE</scope>
</reference>
<sequence>MSGTSSVGHPDLAFELVLSTTDVLCHNDIGGELAELLIGVTLHKNFAIECETSVFYTCQRDGELSCRNQWPPVAELLTKLCRSLCEESEMRKVFGSTSISIKEAANQRMTPSDLQSVSARVRNRLRSFTSTLRLRLPSIPKTARLEILTYSTRVANGLAHP</sequence>